<dbReference type="InterPro" id="IPR038148">
    <property type="entry name" value="Tn1545/Tn916_Xis"/>
</dbReference>
<dbReference type="SUPFAM" id="SSF46955">
    <property type="entry name" value="Putative DNA-binding domain"/>
    <property type="match status" value="1"/>
</dbReference>
<dbReference type="Gene3D" id="3.90.105.50">
    <property type="match status" value="1"/>
</dbReference>
<proteinExistence type="predicted"/>
<name>A0ABS4KI37_9FIRM</name>
<gene>
    <name evidence="2" type="ORF">J2Z35_001239</name>
</gene>
<sequence>MEKYLLTVKEVIEYTGIGQNRIYELIKKGDIKAVKVGRYNRIHRLELEKFLDEAVREGIQL</sequence>
<dbReference type="EMBL" id="JAGGLI010000011">
    <property type="protein sequence ID" value="MBP2027445.1"/>
    <property type="molecule type" value="Genomic_DNA"/>
</dbReference>
<dbReference type="Pfam" id="PF12728">
    <property type="entry name" value="HTH_17"/>
    <property type="match status" value="1"/>
</dbReference>
<evidence type="ECO:0000313" key="3">
    <source>
        <dbReference type="Proteomes" id="UP001314903"/>
    </source>
</evidence>
<accession>A0ABS4KI37</accession>
<reference evidence="2 3" key="1">
    <citation type="submission" date="2021-03" db="EMBL/GenBank/DDBJ databases">
        <title>Genomic Encyclopedia of Type Strains, Phase IV (KMG-IV): sequencing the most valuable type-strain genomes for metagenomic binning, comparative biology and taxonomic classification.</title>
        <authorList>
            <person name="Goeker M."/>
        </authorList>
    </citation>
    <scope>NUCLEOTIDE SEQUENCE [LARGE SCALE GENOMIC DNA]</scope>
    <source>
        <strain evidence="2 3">DSM 27512</strain>
    </source>
</reference>
<feature type="domain" description="Helix-turn-helix" evidence="1">
    <location>
        <begin position="5"/>
        <end position="53"/>
    </location>
</feature>
<dbReference type="InterPro" id="IPR041657">
    <property type="entry name" value="HTH_17"/>
</dbReference>
<keyword evidence="3" id="KW-1185">Reference proteome</keyword>
<evidence type="ECO:0000259" key="1">
    <source>
        <dbReference type="Pfam" id="PF12728"/>
    </source>
</evidence>
<dbReference type="NCBIfam" id="TIGR01764">
    <property type="entry name" value="excise"/>
    <property type="match status" value="1"/>
</dbReference>
<dbReference type="InterPro" id="IPR010093">
    <property type="entry name" value="SinI_DNA-bd"/>
</dbReference>
<evidence type="ECO:0000313" key="2">
    <source>
        <dbReference type="EMBL" id="MBP2027445.1"/>
    </source>
</evidence>
<comment type="caution">
    <text evidence="2">The sequence shown here is derived from an EMBL/GenBank/DDBJ whole genome shotgun (WGS) entry which is preliminary data.</text>
</comment>
<protein>
    <submittedName>
        <fullName evidence="2">Excisionase family DNA binding protein</fullName>
    </submittedName>
</protein>
<dbReference type="InterPro" id="IPR009061">
    <property type="entry name" value="DNA-bd_dom_put_sf"/>
</dbReference>
<dbReference type="RefSeq" id="WP_209660506.1">
    <property type="nucleotide sequence ID" value="NZ_JAGGLI010000011.1"/>
</dbReference>
<dbReference type="Proteomes" id="UP001314903">
    <property type="component" value="Unassembled WGS sequence"/>
</dbReference>
<organism evidence="2 3">
    <name type="scientific">Acetoanaerobium pronyense</name>
    <dbReference type="NCBI Taxonomy" id="1482736"/>
    <lineage>
        <taxon>Bacteria</taxon>
        <taxon>Bacillati</taxon>
        <taxon>Bacillota</taxon>
        <taxon>Clostridia</taxon>
        <taxon>Peptostreptococcales</taxon>
        <taxon>Filifactoraceae</taxon>
        <taxon>Acetoanaerobium</taxon>
    </lineage>
</organism>